<evidence type="ECO:0000256" key="7">
    <source>
        <dbReference type="ARBA" id="ARBA00022676"/>
    </source>
</evidence>
<keyword evidence="18" id="KW-0812">Transmembrane</keyword>
<dbReference type="SUPFAM" id="SSF53955">
    <property type="entry name" value="Lysozyme-like"/>
    <property type="match status" value="1"/>
</dbReference>
<dbReference type="PANTHER" id="PTHR32282:SF11">
    <property type="entry name" value="PENICILLIN-BINDING PROTEIN 1B"/>
    <property type="match status" value="1"/>
</dbReference>
<dbReference type="Gene3D" id="2.60.40.10">
    <property type="entry name" value="Immunoglobulins"/>
    <property type="match status" value="1"/>
</dbReference>
<protein>
    <submittedName>
        <fullName evidence="21">Uncharacterized protein</fullName>
    </submittedName>
</protein>
<dbReference type="InterPro" id="IPR013783">
    <property type="entry name" value="Ig-like_fold"/>
</dbReference>
<comment type="similarity">
    <text evidence="3">In the N-terminal section; belongs to the glycosyltransferase 51 family.</text>
</comment>
<evidence type="ECO:0000256" key="12">
    <source>
        <dbReference type="ARBA" id="ARBA00023136"/>
    </source>
</evidence>
<dbReference type="Gene3D" id="3.40.710.10">
    <property type="entry name" value="DD-peptidase/beta-lactamase superfamily"/>
    <property type="match status" value="1"/>
</dbReference>
<evidence type="ECO:0000313" key="22">
    <source>
        <dbReference type="Proteomes" id="UP000182344"/>
    </source>
</evidence>
<keyword evidence="7" id="KW-0328">Glycosyltransferase</keyword>
<feature type="domain" description="Glycosyl transferase family 51" evidence="20">
    <location>
        <begin position="126"/>
        <end position="300"/>
    </location>
</feature>
<evidence type="ECO:0000256" key="3">
    <source>
        <dbReference type="ARBA" id="ARBA00007739"/>
    </source>
</evidence>
<evidence type="ECO:0000256" key="15">
    <source>
        <dbReference type="ARBA" id="ARBA00034000"/>
    </source>
</evidence>
<dbReference type="InterPro" id="IPR023346">
    <property type="entry name" value="Lysozyme-like_dom_sf"/>
</dbReference>
<dbReference type="Proteomes" id="UP000182344">
    <property type="component" value="Unassembled WGS sequence"/>
</dbReference>
<comment type="similarity">
    <text evidence="2">In the C-terminal section; belongs to the transpeptidase family.</text>
</comment>
<dbReference type="GO" id="GO:0008360">
    <property type="term" value="P:regulation of cell shape"/>
    <property type="evidence" value="ECO:0007669"/>
    <property type="project" value="UniProtKB-KW"/>
</dbReference>
<dbReference type="GO" id="GO:0071555">
    <property type="term" value="P:cell wall organization"/>
    <property type="evidence" value="ECO:0007669"/>
    <property type="project" value="UniProtKB-KW"/>
</dbReference>
<comment type="subcellular location">
    <subcellularLocation>
        <location evidence="1">Cell membrane</location>
    </subcellularLocation>
</comment>
<dbReference type="GO" id="GO:0005886">
    <property type="term" value="C:plasma membrane"/>
    <property type="evidence" value="ECO:0007669"/>
    <property type="project" value="UniProtKB-SubCell"/>
</dbReference>
<evidence type="ECO:0000256" key="13">
    <source>
        <dbReference type="ARBA" id="ARBA00023268"/>
    </source>
</evidence>
<evidence type="ECO:0000256" key="2">
    <source>
        <dbReference type="ARBA" id="ARBA00007090"/>
    </source>
</evidence>
<evidence type="ECO:0000256" key="17">
    <source>
        <dbReference type="SAM" id="MobiDB-lite"/>
    </source>
</evidence>
<keyword evidence="18" id="KW-1133">Transmembrane helix</keyword>
<dbReference type="InterPro" id="IPR001264">
    <property type="entry name" value="Glyco_trans_51"/>
</dbReference>
<evidence type="ECO:0000256" key="4">
    <source>
        <dbReference type="ARBA" id="ARBA00022475"/>
    </source>
</evidence>
<keyword evidence="6" id="KW-0645">Protease</keyword>
<dbReference type="SUPFAM" id="SSF56601">
    <property type="entry name" value="beta-lactamase/transpeptidase-like"/>
    <property type="match status" value="1"/>
</dbReference>
<organism evidence="21 22">
    <name type="scientific">Candidatus Shapirobacteria bacterium CG2_30_35_20</name>
    <dbReference type="NCBI Taxonomy" id="1805376"/>
    <lineage>
        <taxon>Bacteria</taxon>
        <taxon>Candidatus Shapironibacteriota</taxon>
    </lineage>
</organism>
<keyword evidence="14" id="KW-0961">Cell wall biogenesis/degradation</keyword>
<evidence type="ECO:0000313" key="21">
    <source>
        <dbReference type="EMBL" id="OIP87699.1"/>
    </source>
</evidence>
<dbReference type="GO" id="GO:0008658">
    <property type="term" value="F:penicillin binding"/>
    <property type="evidence" value="ECO:0007669"/>
    <property type="project" value="InterPro"/>
</dbReference>
<dbReference type="Gene3D" id="1.10.3810.10">
    <property type="entry name" value="Biosynthetic peptidoglycan transglycosylase-like"/>
    <property type="match status" value="1"/>
</dbReference>
<sequence length="916" mass="102477">MLSFVYEIYGFEETSMEKNYFNNRLAGITAIRNSAIFRRIFEIEKSPPTPFLTKEGERIKSKFSIKIDFKSKKMWYKLFKFILIGLVVGLVAILLLFAWFSKDLPNPTNVVRRDGFTSRIYDRNGALIYDVYKDAKREPVVWADVPDYLKKATIAVEDKDFYKHAGFDPLAPVRIIKNIFYFKKITGGSTLTQQLVKNVLLNSDVTVTRKIKEFILSVQIEAKYKKDEILLMYLNEAPYGGASWGVGFAAEQYFGKKVKDLTFVESVILAGLPQRPNVYSPFSKTPKAYVERSAHVLTRMVEDGHITPDQKIEAQKELENYKFYENKTQLLSPHFVFWVKDILIEKYGEDVVDGAGLKITTTLDLTIQNEVQKIVSEEIDKSEKLGISNGAAMVIDPTNGQVLAMVGSRGYNSDKTDGKFNVVTQGLRQPGSAIKPITYLMAIKKGYTAASLIMDTPVTFLSTSPGQKDYSPQNYTGKFLGPLSLRQALGNSINTTAVKTLARVGISNMLKQAFDMGLMTLEPTTENLKRFGYAVTLGGADVYMIDLASAYGAFANGGKRFDLVGILKVEDQKGRVLEEYKEVSGKQVMTPQEAFIISNILSDNSAREITFGAVNSLNITGYQVAVKTGTTNDKRDNWTIGWTPNLLVSVWVGNNDNSPMGKVASGVSGASPIWRRIMLSTIKTRNKQDFPIPDKIISLEVDKISGYLSHDGFASRQEYFIDGTQMVGTDLIHLQAKVCKDKAGLATPEDVANNNFNTKEFFKFSEDDPVSTDGKNRWQEGIDGWIATQADKDKYFPPTDYCRTDGMVTVNFDSPSDRQTVSNNFDIKISTSSLKKINEVKLWVNGNETKTWNERPFETSLHLDDGLYTLKVKATDKDGASNEREIKIGVNKPWDWTPSPTPAPTLTPLPVIPSST</sequence>
<evidence type="ECO:0000256" key="9">
    <source>
        <dbReference type="ARBA" id="ARBA00022801"/>
    </source>
</evidence>
<gene>
    <name evidence="21" type="ORF">AUK05_00725</name>
</gene>
<dbReference type="GO" id="GO:0009252">
    <property type="term" value="P:peptidoglycan biosynthetic process"/>
    <property type="evidence" value="ECO:0007669"/>
    <property type="project" value="UniProtKB-KW"/>
</dbReference>
<feature type="region of interest" description="Disordered" evidence="17">
    <location>
        <begin position="891"/>
        <end position="916"/>
    </location>
</feature>
<keyword evidence="4" id="KW-1003">Cell membrane</keyword>
<accession>A0A1J5HTD4</accession>
<dbReference type="Pfam" id="PF17957">
    <property type="entry name" value="Big_7"/>
    <property type="match status" value="1"/>
</dbReference>
<comment type="catalytic activity">
    <reaction evidence="15">
        <text>Preferential cleavage: (Ac)2-L-Lys-D-Ala-|-D-Ala. Also transpeptidation of peptidyl-alanyl moieties that are N-acyl substituents of D-alanine.</text>
        <dbReference type="EC" id="3.4.16.4"/>
    </reaction>
</comment>
<dbReference type="AlphaFoldDB" id="A0A1J5HTD4"/>
<keyword evidence="12 18" id="KW-0472">Membrane</keyword>
<feature type="transmembrane region" description="Helical" evidence="18">
    <location>
        <begin position="78"/>
        <end position="100"/>
    </location>
</feature>
<keyword evidence="5" id="KW-0121">Carboxypeptidase</keyword>
<evidence type="ECO:0000256" key="16">
    <source>
        <dbReference type="ARBA" id="ARBA00049902"/>
    </source>
</evidence>
<proteinExistence type="inferred from homology"/>
<evidence type="ECO:0000256" key="14">
    <source>
        <dbReference type="ARBA" id="ARBA00023316"/>
    </source>
</evidence>
<evidence type="ECO:0000256" key="5">
    <source>
        <dbReference type="ARBA" id="ARBA00022645"/>
    </source>
</evidence>
<feature type="domain" description="Penicillin-binding protein transpeptidase" evidence="19">
    <location>
        <begin position="390"/>
        <end position="678"/>
    </location>
</feature>
<evidence type="ECO:0000256" key="10">
    <source>
        <dbReference type="ARBA" id="ARBA00022960"/>
    </source>
</evidence>
<keyword evidence="11" id="KW-0573">Peptidoglycan synthesis</keyword>
<keyword evidence="10" id="KW-0133">Cell shape</keyword>
<keyword evidence="8" id="KW-0808">Transferase</keyword>
<evidence type="ECO:0000259" key="20">
    <source>
        <dbReference type="Pfam" id="PF00912"/>
    </source>
</evidence>
<name>A0A1J5HTD4_9BACT</name>
<comment type="catalytic activity">
    <reaction evidence="16">
        <text>[GlcNAc-(1-&gt;4)-Mur2Ac(oyl-L-Ala-gamma-D-Glu-L-Lys-D-Ala-D-Ala)](n)-di-trans,octa-cis-undecaprenyl diphosphate + beta-D-GlcNAc-(1-&gt;4)-Mur2Ac(oyl-L-Ala-gamma-D-Glu-L-Lys-D-Ala-D-Ala)-di-trans,octa-cis-undecaprenyl diphosphate = [GlcNAc-(1-&gt;4)-Mur2Ac(oyl-L-Ala-gamma-D-Glu-L-Lys-D-Ala-D-Ala)](n+1)-di-trans,octa-cis-undecaprenyl diphosphate + di-trans,octa-cis-undecaprenyl diphosphate + H(+)</text>
        <dbReference type="Rhea" id="RHEA:23708"/>
        <dbReference type="Rhea" id="RHEA-COMP:9602"/>
        <dbReference type="Rhea" id="RHEA-COMP:9603"/>
        <dbReference type="ChEBI" id="CHEBI:15378"/>
        <dbReference type="ChEBI" id="CHEBI:58405"/>
        <dbReference type="ChEBI" id="CHEBI:60033"/>
        <dbReference type="ChEBI" id="CHEBI:78435"/>
        <dbReference type="EC" id="2.4.99.28"/>
    </reaction>
</comment>
<evidence type="ECO:0000256" key="8">
    <source>
        <dbReference type="ARBA" id="ARBA00022679"/>
    </source>
</evidence>
<comment type="caution">
    <text evidence="21">The sequence shown here is derived from an EMBL/GenBank/DDBJ whole genome shotgun (WGS) entry which is preliminary data.</text>
</comment>
<dbReference type="GO" id="GO:0030288">
    <property type="term" value="C:outer membrane-bounded periplasmic space"/>
    <property type="evidence" value="ECO:0007669"/>
    <property type="project" value="TreeGrafter"/>
</dbReference>
<evidence type="ECO:0000256" key="1">
    <source>
        <dbReference type="ARBA" id="ARBA00004236"/>
    </source>
</evidence>
<evidence type="ECO:0000256" key="11">
    <source>
        <dbReference type="ARBA" id="ARBA00022984"/>
    </source>
</evidence>
<dbReference type="GO" id="GO:0006508">
    <property type="term" value="P:proteolysis"/>
    <property type="evidence" value="ECO:0007669"/>
    <property type="project" value="UniProtKB-KW"/>
</dbReference>
<dbReference type="STRING" id="1805376.AUK05_00725"/>
<dbReference type="InterPro" id="IPR001460">
    <property type="entry name" value="PCN-bd_Tpept"/>
</dbReference>
<dbReference type="PANTHER" id="PTHR32282">
    <property type="entry name" value="BINDING PROTEIN TRANSPEPTIDASE, PUTATIVE-RELATED"/>
    <property type="match status" value="1"/>
</dbReference>
<dbReference type="Pfam" id="PF00912">
    <property type="entry name" value="Transgly"/>
    <property type="match status" value="1"/>
</dbReference>
<dbReference type="InterPro" id="IPR012338">
    <property type="entry name" value="Beta-lactam/transpept-like"/>
</dbReference>
<dbReference type="GO" id="GO:0008955">
    <property type="term" value="F:peptidoglycan glycosyltransferase activity"/>
    <property type="evidence" value="ECO:0007669"/>
    <property type="project" value="UniProtKB-EC"/>
</dbReference>
<dbReference type="FunFam" id="1.10.3810.10:FF:000001">
    <property type="entry name" value="Penicillin-binding protein 1A"/>
    <property type="match status" value="1"/>
</dbReference>
<evidence type="ECO:0000259" key="19">
    <source>
        <dbReference type="Pfam" id="PF00905"/>
    </source>
</evidence>
<reference evidence="21 22" key="1">
    <citation type="journal article" date="2016" name="Environ. Microbiol.">
        <title>Genomic resolution of a cold subsurface aquifer community provides metabolic insights for novel microbes adapted to high CO concentrations.</title>
        <authorList>
            <person name="Probst A.J."/>
            <person name="Castelle C.J."/>
            <person name="Singh A."/>
            <person name="Brown C.T."/>
            <person name="Anantharaman K."/>
            <person name="Sharon I."/>
            <person name="Hug L.A."/>
            <person name="Burstein D."/>
            <person name="Emerson J.B."/>
            <person name="Thomas B.C."/>
            <person name="Banfield J.F."/>
        </authorList>
    </citation>
    <scope>NUCLEOTIDE SEQUENCE [LARGE SCALE GENOMIC DNA]</scope>
    <source>
        <strain evidence="21">CG2_30_35_20</strain>
    </source>
</reference>
<dbReference type="GO" id="GO:0009002">
    <property type="term" value="F:serine-type D-Ala-D-Ala carboxypeptidase activity"/>
    <property type="evidence" value="ECO:0007669"/>
    <property type="project" value="UniProtKB-EC"/>
</dbReference>
<dbReference type="InterPro" id="IPR036950">
    <property type="entry name" value="PBP_transglycosylase"/>
</dbReference>
<feature type="compositionally biased region" description="Pro residues" evidence="17">
    <location>
        <begin position="899"/>
        <end position="916"/>
    </location>
</feature>
<keyword evidence="9" id="KW-0378">Hydrolase</keyword>
<evidence type="ECO:0000256" key="18">
    <source>
        <dbReference type="SAM" id="Phobius"/>
    </source>
</evidence>
<dbReference type="Pfam" id="PF00905">
    <property type="entry name" value="Transpeptidase"/>
    <property type="match status" value="1"/>
</dbReference>
<keyword evidence="13" id="KW-0511">Multifunctional enzyme</keyword>
<dbReference type="EMBL" id="MNZO01000010">
    <property type="protein sequence ID" value="OIP87699.1"/>
    <property type="molecule type" value="Genomic_DNA"/>
</dbReference>
<dbReference type="InterPro" id="IPR050396">
    <property type="entry name" value="Glycosyltr_51/Transpeptidase"/>
</dbReference>
<evidence type="ECO:0000256" key="6">
    <source>
        <dbReference type="ARBA" id="ARBA00022670"/>
    </source>
</evidence>